<dbReference type="InterPro" id="IPR001328">
    <property type="entry name" value="Pept_tRNA_hydro"/>
</dbReference>
<gene>
    <name evidence="7" type="primary">pth</name>
    <name evidence="8" type="ORF">EV700_1579</name>
</gene>
<evidence type="ECO:0000256" key="2">
    <source>
        <dbReference type="ARBA" id="ARBA00022555"/>
    </source>
</evidence>
<name>A0A4Q7ZB79_9GAMM</name>
<comment type="catalytic activity">
    <reaction evidence="7">
        <text>an N-acyl-L-alpha-aminoacyl-tRNA + H2O = an N-acyl-L-amino acid + a tRNA + H(+)</text>
        <dbReference type="Rhea" id="RHEA:54448"/>
        <dbReference type="Rhea" id="RHEA-COMP:10123"/>
        <dbReference type="Rhea" id="RHEA-COMP:13883"/>
        <dbReference type="ChEBI" id="CHEBI:15377"/>
        <dbReference type="ChEBI" id="CHEBI:15378"/>
        <dbReference type="ChEBI" id="CHEBI:59874"/>
        <dbReference type="ChEBI" id="CHEBI:78442"/>
        <dbReference type="ChEBI" id="CHEBI:138191"/>
        <dbReference type="EC" id="3.1.1.29"/>
    </reaction>
</comment>
<dbReference type="GO" id="GO:0006515">
    <property type="term" value="P:protein quality control for misfolded or incompletely synthesized proteins"/>
    <property type="evidence" value="ECO:0007669"/>
    <property type="project" value="UniProtKB-UniRule"/>
</dbReference>
<comment type="subunit">
    <text evidence="7">Monomer.</text>
</comment>
<organism evidence="8 9">
    <name type="scientific">Fluviicoccus keumensis</name>
    <dbReference type="NCBI Taxonomy" id="1435465"/>
    <lineage>
        <taxon>Bacteria</taxon>
        <taxon>Pseudomonadati</taxon>
        <taxon>Pseudomonadota</taxon>
        <taxon>Gammaproteobacteria</taxon>
        <taxon>Moraxellales</taxon>
        <taxon>Moraxellaceae</taxon>
        <taxon>Fluviicoccus</taxon>
    </lineage>
</organism>
<feature type="binding site" evidence="7">
    <location>
        <position position="68"/>
    </location>
    <ligand>
        <name>tRNA</name>
        <dbReference type="ChEBI" id="CHEBI:17843"/>
    </ligand>
</feature>
<feature type="binding site" evidence="7">
    <location>
        <position position="17"/>
    </location>
    <ligand>
        <name>tRNA</name>
        <dbReference type="ChEBI" id="CHEBI:17843"/>
    </ligand>
</feature>
<feature type="site" description="Stabilizes the basic form of H active site to accept a proton" evidence="7">
    <location>
        <position position="95"/>
    </location>
</feature>
<evidence type="ECO:0000256" key="5">
    <source>
        <dbReference type="ARBA" id="ARBA00038063"/>
    </source>
</evidence>
<protein>
    <recommendedName>
        <fullName evidence="6 7">Peptidyl-tRNA hydrolase</fullName>
        <shortName evidence="7">Pth</shortName>
        <ecNumber evidence="1 7">3.1.1.29</ecNumber>
    </recommendedName>
</protein>
<dbReference type="InterPro" id="IPR018171">
    <property type="entry name" value="Pept_tRNA_hydro_CS"/>
</dbReference>
<dbReference type="PANTHER" id="PTHR17224:SF1">
    <property type="entry name" value="PEPTIDYL-TRNA HYDROLASE"/>
    <property type="match status" value="1"/>
</dbReference>
<evidence type="ECO:0000256" key="7">
    <source>
        <dbReference type="HAMAP-Rule" id="MF_00083"/>
    </source>
</evidence>
<comment type="subcellular location">
    <subcellularLocation>
        <location evidence="7">Cytoplasm</location>
    </subcellularLocation>
</comment>
<proteinExistence type="inferred from homology"/>
<feature type="active site" description="Proton acceptor" evidence="7">
    <location>
        <position position="22"/>
    </location>
</feature>
<comment type="caution">
    <text evidence="8">The sequence shown here is derived from an EMBL/GenBank/DDBJ whole genome shotgun (WGS) entry which is preliminary data.</text>
</comment>
<dbReference type="AlphaFoldDB" id="A0A4Q7ZB79"/>
<evidence type="ECO:0000256" key="3">
    <source>
        <dbReference type="ARBA" id="ARBA00022801"/>
    </source>
</evidence>
<dbReference type="GO" id="GO:0005737">
    <property type="term" value="C:cytoplasm"/>
    <property type="evidence" value="ECO:0007669"/>
    <property type="project" value="UniProtKB-SubCell"/>
</dbReference>
<keyword evidence="4 7" id="KW-0694">RNA-binding</keyword>
<evidence type="ECO:0000256" key="1">
    <source>
        <dbReference type="ARBA" id="ARBA00013260"/>
    </source>
</evidence>
<evidence type="ECO:0000256" key="6">
    <source>
        <dbReference type="ARBA" id="ARBA00050038"/>
    </source>
</evidence>
<comment type="function">
    <text evidence="7">Catalyzes the release of premature peptidyl moieties from peptidyl-tRNA molecules trapped in stalled 50S ribosomal subunits, and thus maintains levels of free tRNAs and 50S ribosomes.</text>
</comment>
<dbReference type="EC" id="3.1.1.29" evidence="1 7"/>
<sequence>MAGLQLIVGLGNPGPEYEQTRHNAGAWFVSRLAANHGIRLVSEPKFHGFTGRGTIAGHEVRLLIPTTYMNRSGLAVGAMATFFKIPPTAILAAHDELDLLPGHIRLKTGGGHGGHNGLRDMIACLGNNNGFHRLRIGIGHPGEARLVSNFVLGKAPASEQDKIDLALDEALRVSDTFIGGDIAKAMSQLNGFKA</sequence>
<comment type="function">
    <text evidence="7">Hydrolyzes ribosome-free peptidyl-tRNAs (with 1 or more amino acids incorporated), which drop off the ribosome during protein synthesis, or as a result of ribosome stalling.</text>
</comment>
<dbReference type="HAMAP" id="MF_00083">
    <property type="entry name" value="Pept_tRNA_hydro_bact"/>
    <property type="match status" value="1"/>
</dbReference>
<keyword evidence="3 7" id="KW-0378">Hydrolase</keyword>
<dbReference type="GO" id="GO:0004045">
    <property type="term" value="F:peptidyl-tRNA hydrolase activity"/>
    <property type="evidence" value="ECO:0007669"/>
    <property type="project" value="UniProtKB-UniRule"/>
</dbReference>
<evidence type="ECO:0000313" key="9">
    <source>
        <dbReference type="Proteomes" id="UP000292423"/>
    </source>
</evidence>
<dbReference type="OrthoDB" id="9800507at2"/>
<evidence type="ECO:0000313" key="8">
    <source>
        <dbReference type="EMBL" id="RZU47185.1"/>
    </source>
</evidence>
<dbReference type="RefSeq" id="WP_130412456.1">
    <property type="nucleotide sequence ID" value="NZ_SHKX01000011.1"/>
</dbReference>
<feature type="binding site" evidence="7">
    <location>
        <position position="116"/>
    </location>
    <ligand>
        <name>tRNA</name>
        <dbReference type="ChEBI" id="CHEBI:17843"/>
    </ligand>
</feature>
<comment type="similarity">
    <text evidence="5 7">Belongs to the PTH family.</text>
</comment>
<keyword evidence="7" id="KW-0963">Cytoplasm</keyword>
<reference evidence="8 9" key="1">
    <citation type="submission" date="2019-02" db="EMBL/GenBank/DDBJ databases">
        <title>Genomic Encyclopedia of Type Strains, Phase IV (KMG-IV): sequencing the most valuable type-strain genomes for metagenomic binning, comparative biology and taxonomic classification.</title>
        <authorList>
            <person name="Goeker M."/>
        </authorList>
    </citation>
    <scope>NUCLEOTIDE SEQUENCE [LARGE SCALE GENOMIC DNA]</scope>
    <source>
        <strain evidence="8 9">DSM 105135</strain>
    </source>
</reference>
<dbReference type="PANTHER" id="PTHR17224">
    <property type="entry name" value="PEPTIDYL-TRNA HYDROLASE"/>
    <property type="match status" value="1"/>
</dbReference>
<dbReference type="Proteomes" id="UP000292423">
    <property type="component" value="Unassembled WGS sequence"/>
</dbReference>
<dbReference type="EMBL" id="SHKX01000011">
    <property type="protein sequence ID" value="RZU47185.1"/>
    <property type="molecule type" value="Genomic_DNA"/>
</dbReference>
<feature type="site" description="Discriminates between blocked and unblocked aminoacyl-tRNA" evidence="7">
    <location>
        <position position="12"/>
    </location>
</feature>
<dbReference type="SUPFAM" id="SSF53178">
    <property type="entry name" value="Peptidyl-tRNA hydrolase-like"/>
    <property type="match status" value="1"/>
</dbReference>
<dbReference type="GO" id="GO:0072344">
    <property type="term" value="P:rescue of stalled ribosome"/>
    <property type="evidence" value="ECO:0007669"/>
    <property type="project" value="UniProtKB-UniRule"/>
</dbReference>
<keyword evidence="2 7" id="KW-0820">tRNA-binding</keyword>
<dbReference type="Pfam" id="PF01195">
    <property type="entry name" value="Pept_tRNA_hydro"/>
    <property type="match status" value="1"/>
</dbReference>
<dbReference type="InterPro" id="IPR036416">
    <property type="entry name" value="Pept_tRNA_hydro_sf"/>
</dbReference>
<accession>A0A4Q7ZB79</accession>
<dbReference type="GO" id="GO:0000049">
    <property type="term" value="F:tRNA binding"/>
    <property type="evidence" value="ECO:0007669"/>
    <property type="project" value="UniProtKB-UniRule"/>
</dbReference>
<dbReference type="Gene3D" id="3.40.50.1470">
    <property type="entry name" value="Peptidyl-tRNA hydrolase"/>
    <property type="match status" value="1"/>
</dbReference>
<dbReference type="FunFam" id="3.40.50.1470:FF:000001">
    <property type="entry name" value="Peptidyl-tRNA hydrolase"/>
    <property type="match status" value="1"/>
</dbReference>
<evidence type="ECO:0000256" key="4">
    <source>
        <dbReference type="ARBA" id="ARBA00022884"/>
    </source>
</evidence>
<keyword evidence="9" id="KW-1185">Reference proteome</keyword>
<feature type="binding site" evidence="7">
    <location>
        <position position="70"/>
    </location>
    <ligand>
        <name>tRNA</name>
        <dbReference type="ChEBI" id="CHEBI:17843"/>
    </ligand>
</feature>
<dbReference type="PROSITE" id="PS01196">
    <property type="entry name" value="PEPT_TRNA_HYDROL_2"/>
    <property type="match status" value="1"/>
</dbReference>
<dbReference type="CDD" id="cd00462">
    <property type="entry name" value="PTH"/>
    <property type="match status" value="1"/>
</dbReference>
<dbReference type="NCBIfam" id="TIGR00447">
    <property type="entry name" value="pth"/>
    <property type="match status" value="1"/>
</dbReference>